<name>A0A085NT65_9BILA</name>
<gene>
    <name evidence="2" type="ORF">M513_01783</name>
    <name evidence="3" type="ORF">M514_01783</name>
</gene>
<dbReference type="Proteomes" id="UP000030764">
    <property type="component" value="Unassembled WGS sequence"/>
</dbReference>
<evidence type="ECO:0000313" key="3">
    <source>
        <dbReference type="EMBL" id="KFD72661.1"/>
    </source>
</evidence>
<keyword evidence="4" id="KW-1185">Reference proteome</keyword>
<dbReference type="Proteomes" id="UP000030758">
    <property type="component" value="Unassembled WGS sequence"/>
</dbReference>
<feature type="compositionally biased region" description="Polar residues" evidence="1">
    <location>
        <begin position="85"/>
        <end position="94"/>
    </location>
</feature>
<evidence type="ECO:0000313" key="2">
    <source>
        <dbReference type="EMBL" id="KFD57272.1"/>
    </source>
</evidence>
<dbReference type="EMBL" id="KL363189">
    <property type="protein sequence ID" value="KFD57272.1"/>
    <property type="molecule type" value="Genomic_DNA"/>
</dbReference>
<dbReference type="EMBL" id="KL367476">
    <property type="protein sequence ID" value="KFD72661.1"/>
    <property type="molecule type" value="Genomic_DNA"/>
</dbReference>
<dbReference type="AlphaFoldDB" id="A0A085NT65"/>
<sequence>MVCPTAGQVSRHRQAPLIIAPDSFCHRSMAMRSFCGPVENGYRFLHAIRVQVETQPLKLSRPTAPPSAVPFLPGQRTLRPPCNRPKSSTSFPNG</sequence>
<organism evidence="3">
    <name type="scientific">Trichuris suis</name>
    <name type="common">pig whipworm</name>
    <dbReference type="NCBI Taxonomy" id="68888"/>
    <lineage>
        <taxon>Eukaryota</taxon>
        <taxon>Metazoa</taxon>
        <taxon>Ecdysozoa</taxon>
        <taxon>Nematoda</taxon>
        <taxon>Enoplea</taxon>
        <taxon>Dorylaimia</taxon>
        <taxon>Trichinellida</taxon>
        <taxon>Trichuridae</taxon>
        <taxon>Trichuris</taxon>
    </lineage>
</organism>
<proteinExistence type="predicted"/>
<feature type="region of interest" description="Disordered" evidence="1">
    <location>
        <begin position="58"/>
        <end position="94"/>
    </location>
</feature>
<reference evidence="3 4" key="1">
    <citation type="journal article" date="2014" name="Nat. Genet.">
        <title>Genome and transcriptome of the porcine whipworm Trichuris suis.</title>
        <authorList>
            <person name="Jex A.R."/>
            <person name="Nejsum P."/>
            <person name="Schwarz E.M."/>
            <person name="Hu L."/>
            <person name="Young N.D."/>
            <person name="Hall R.S."/>
            <person name="Korhonen P.K."/>
            <person name="Liao S."/>
            <person name="Thamsborg S."/>
            <person name="Xia J."/>
            <person name="Xu P."/>
            <person name="Wang S."/>
            <person name="Scheerlinck J.P."/>
            <person name="Hofmann A."/>
            <person name="Sternberg P.W."/>
            <person name="Wang J."/>
            <person name="Gasser R.B."/>
        </authorList>
    </citation>
    <scope>NUCLEOTIDE SEQUENCE [LARGE SCALE GENOMIC DNA]</scope>
    <source>
        <strain evidence="3">DCEP-RM93F</strain>
        <strain evidence="2">DCEP-RM93M</strain>
    </source>
</reference>
<evidence type="ECO:0000256" key="1">
    <source>
        <dbReference type="SAM" id="MobiDB-lite"/>
    </source>
</evidence>
<evidence type="ECO:0000313" key="4">
    <source>
        <dbReference type="Proteomes" id="UP000030764"/>
    </source>
</evidence>
<accession>A0A085NT65</accession>
<protein>
    <submittedName>
        <fullName evidence="3">Uncharacterized protein</fullName>
    </submittedName>
</protein>